<sequence length="93" mass="10226">MQEAVPLEAQRSPVSLATGSWLRMETEFLQTDTVAHDTRAPRSGIAATAQPAADRRAVRTDHAFGASLAELCRRSGAREVVPWERRGPTGRRK</sequence>
<comment type="caution">
    <text evidence="1">The sequence shown here is derived from an EMBL/GenBank/DDBJ whole genome shotgun (WGS) entry which is preliminary data.</text>
</comment>
<keyword evidence="2" id="KW-1185">Reference proteome</keyword>
<reference evidence="1" key="1">
    <citation type="journal article" date="2023" name="Science">
        <title>Genome structures resolve the early diversification of teleost fishes.</title>
        <authorList>
            <person name="Parey E."/>
            <person name="Louis A."/>
            <person name="Montfort J."/>
            <person name="Bouchez O."/>
            <person name="Roques C."/>
            <person name="Iampietro C."/>
            <person name="Lluch J."/>
            <person name="Castinel A."/>
            <person name="Donnadieu C."/>
            <person name="Desvignes T."/>
            <person name="Floi Bucao C."/>
            <person name="Jouanno E."/>
            <person name="Wen M."/>
            <person name="Mejri S."/>
            <person name="Dirks R."/>
            <person name="Jansen H."/>
            <person name="Henkel C."/>
            <person name="Chen W.J."/>
            <person name="Zahm M."/>
            <person name="Cabau C."/>
            <person name="Klopp C."/>
            <person name="Thompson A.W."/>
            <person name="Robinson-Rechavi M."/>
            <person name="Braasch I."/>
            <person name="Lecointre G."/>
            <person name="Bobe J."/>
            <person name="Postlethwait J.H."/>
            <person name="Berthelot C."/>
            <person name="Roest Crollius H."/>
            <person name="Guiguen Y."/>
        </authorList>
    </citation>
    <scope>NUCLEOTIDE SEQUENCE</scope>
    <source>
        <strain evidence="1">NC1722</strain>
    </source>
</reference>
<evidence type="ECO:0000313" key="2">
    <source>
        <dbReference type="Proteomes" id="UP001221898"/>
    </source>
</evidence>
<organism evidence="1 2">
    <name type="scientific">Aldrovandia affinis</name>
    <dbReference type="NCBI Taxonomy" id="143900"/>
    <lineage>
        <taxon>Eukaryota</taxon>
        <taxon>Metazoa</taxon>
        <taxon>Chordata</taxon>
        <taxon>Craniata</taxon>
        <taxon>Vertebrata</taxon>
        <taxon>Euteleostomi</taxon>
        <taxon>Actinopterygii</taxon>
        <taxon>Neopterygii</taxon>
        <taxon>Teleostei</taxon>
        <taxon>Notacanthiformes</taxon>
        <taxon>Halosauridae</taxon>
        <taxon>Aldrovandia</taxon>
    </lineage>
</organism>
<gene>
    <name evidence="1" type="ORF">AAFF_G00203450</name>
</gene>
<protein>
    <submittedName>
        <fullName evidence="1">Uncharacterized protein</fullName>
    </submittedName>
</protein>
<proteinExistence type="predicted"/>
<name>A0AAD7SX24_9TELE</name>
<dbReference type="Proteomes" id="UP001221898">
    <property type="component" value="Unassembled WGS sequence"/>
</dbReference>
<accession>A0AAD7SX24</accession>
<dbReference type="EMBL" id="JAINUG010000027">
    <property type="protein sequence ID" value="KAJ8410364.1"/>
    <property type="molecule type" value="Genomic_DNA"/>
</dbReference>
<dbReference type="AlphaFoldDB" id="A0AAD7SX24"/>
<evidence type="ECO:0000313" key="1">
    <source>
        <dbReference type="EMBL" id="KAJ8410364.1"/>
    </source>
</evidence>